<dbReference type="Pfam" id="PF00107">
    <property type="entry name" value="ADH_zinc_N"/>
    <property type="match status" value="1"/>
</dbReference>
<keyword evidence="4" id="KW-1185">Reference proteome</keyword>
<feature type="domain" description="Enoyl reductase (ER)" evidence="2">
    <location>
        <begin position="23"/>
        <end position="357"/>
    </location>
</feature>
<dbReference type="Gene3D" id="3.40.50.720">
    <property type="entry name" value="NAD(P)-binding Rossmann-like Domain"/>
    <property type="match status" value="1"/>
</dbReference>
<sequence>MAASPLPTTYRSFRRTAGIATQDSPLSIEPATEPTPSSSSLGAHDVLLRTHAVSLNFRDVAMLHGRYPMPVASRGVPTSDCAAEVIAVGSAVTKFQVGDRVSPVIGLKYLTGEEEGSIFEQLLGGDIDGVLREYAVFEDRVLVRLPGHLSYEEASTIPIAGLTAWTALKSGTLFDKKKSALLQGTGGVSMFALLLSLAGGITPIITSSSDEKLAAIKKLGPAGAVLGYNYKTNPDQSAAVKALVPRGVDVVINNRGPPSIPQDIDALTNAGTVSLVGFLEGVTADWDPSVLLGLIGKNANIVGIACGTKIDFENVNKFIEEKKIRLEPLIDRVFAFDDSKAAFEYLYSGKHVGKVVIKL</sequence>
<dbReference type="PANTHER" id="PTHR45033:SF1">
    <property type="entry name" value="OXIDOREDUCTASE (EUROFUNG)"/>
    <property type="match status" value="1"/>
</dbReference>
<dbReference type="GO" id="GO:0016491">
    <property type="term" value="F:oxidoreductase activity"/>
    <property type="evidence" value="ECO:0007669"/>
    <property type="project" value="InterPro"/>
</dbReference>
<gene>
    <name evidence="3" type="ORF">B0H63DRAFT_561772</name>
</gene>
<feature type="region of interest" description="Disordered" evidence="1">
    <location>
        <begin position="21"/>
        <end position="42"/>
    </location>
</feature>
<evidence type="ECO:0000313" key="4">
    <source>
        <dbReference type="Proteomes" id="UP001285441"/>
    </source>
</evidence>
<dbReference type="InterPro" id="IPR013149">
    <property type="entry name" value="ADH-like_C"/>
</dbReference>
<dbReference type="InterPro" id="IPR013154">
    <property type="entry name" value="ADH-like_N"/>
</dbReference>
<dbReference type="SMART" id="SM00829">
    <property type="entry name" value="PKS_ER"/>
    <property type="match status" value="1"/>
</dbReference>
<dbReference type="Gene3D" id="3.90.180.10">
    <property type="entry name" value="Medium-chain alcohol dehydrogenases, catalytic domain"/>
    <property type="match status" value="1"/>
</dbReference>
<dbReference type="InterPro" id="IPR020843">
    <property type="entry name" value="ER"/>
</dbReference>
<comment type="caution">
    <text evidence="3">The sequence shown here is derived from an EMBL/GenBank/DDBJ whole genome shotgun (WGS) entry which is preliminary data.</text>
</comment>
<dbReference type="SUPFAM" id="SSF51735">
    <property type="entry name" value="NAD(P)-binding Rossmann-fold domains"/>
    <property type="match status" value="1"/>
</dbReference>
<dbReference type="CDD" id="cd08276">
    <property type="entry name" value="MDR7"/>
    <property type="match status" value="1"/>
</dbReference>
<dbReference type="PANTHER" id="PTHR45033">
    <property type="match status" value="1"/>
</dbReference>
<organism evidence="3 4">
    <name type="scientific">Podospora didyma</name>
    <dbReference type="NCBI Taxonomy" id="330526"/>
    <lineage>
        <taxon>Eukaryota</taxon>
        <taxon>Fungi</taxon>
        <taxon>Dikarya</taxon>
        <taxon>Ascomycota</taxon>
        <taxon>Pezizomycotina</taxon>
        <taxon>Sordariomycetes</taxon>
        <taxon>Sordariomycetidae</taxon>
        <taxon>Sordariales</taxon>
        <taxon>Podosporaceae</taxon>
        <taxon>Podospora</taxon>
    </lineage>
</organism>
<dbReference type="EMBL" id="JAULSW010000006">
    <property type="protein sequence ID" value="KAK3377646.1"/>
    <property type="molecule type" value="Genomic_DNA"/>
</dbReference>
<proteinExistence type="predicted"/>
<evidence type="ECO:0000256" key="1">
    <source>
        <dbReference type="SAM" id="MobiDB-lite"/>
    </source>
</evidence>
<reference evidence="3" key="1">
    <citation type="journal article" date="2023" name="Mol. Phylogenet. Evol.">
        <title>Genome-scale phylogeny and comparative genomics of the fungal order Sordariales.</title>
        <authorList>
            <person name="Hensen N."/>
            <person name="Bonometti L."/>
            <person name="Westerberg I."/>
            <person name="Brannstrom I.O."/>
            <person name="Guillou S."/>
            <person name="Cros-Aarteil S."/>
            <person name="Calhoun S."/>
            <person name="Haridas S."/>
            <person name="Kuo A."/>
            <person name="Mondo S."/>
            <person name="Pangilinan J."/>
            <person name="Riley R."/>
            <person name="LaButti K."/>
            <person name="Andreopoulos B."/>
            <person name="Lipzen A."/>
            <person name="Chen C."/>
            <person name="Yan M."/>
            <person name="Daum C."/>
            <person name="Ng V."/>
            <person name="Clum A."/>
            <person name="Steindorff A."/>
            <person name="Ohm R.A."/>
            <person name="Martin F."/>
            <person name="Silar P."/>
            <person name="Natvig D.O."/>
            <person name="Lalanne C."/>
            <person name="Gautier V."/>
            <person name="Ament-Velasquez S.L."/>
            <person name="Kruys A."/>
            <person name="Hutchinson M.I."/>
            <person name="Powell A.J."/>
            <person name="Barry K."/>
            <person name="Miller A.N."/>
            <person name="Grigoriev I.V."/>
            <person name="Debuchy R."/>
            <person name="Gladieux P."/>
            <person name="Hiltunen Thoren M."/>
            <person name="Johannesson H."/>
        </authorList>
    </citation>
    <scope>NUCLEOTIDE SEQUENCE</scope>
    <source>
        <strain evidence="3">CBS 232.78</strain>
    </source>
</reference>
<protein>
    <submittedName>
        <fullName evidence="3">Alcohol dehydrogenase</fullName>
    </submittedName>
</protein>
<name>A0AAE0KJ79_9PEZI</name>
<dbReference type="InterPro" id="IPR052711">
    <property type="entry name" value="Zinc_ADH-like"/>
</dbReference>
<dbReference type="InterPro" id="IPR036291">
    <property type="entry name" value="NAD(P)-bd_dom_sf"/>
</dbReference>
<evidence type="ECO:0000259" key="2">
    <source>
        <dbReference type="SMART" id="SM00829"/>
    </source>
</evidence>
<dbReference type="SUPFAM" id="SSF50129">
    <property type="entry name" value="GroES-like"/>
    <property type="match status" value="1"/>
</dbReference>
<reference evidence="3" key="2">
    <citation type="submission" date="2023-06" db="EMBL/GenBank/DDBJ databases">
        <authorList>
            <consortium name="Lawrence Berkeley National Laboratory"/>
            <person name="Haridas S."/>
            <person name="Hensen N."/>
            <person name="Bonometti L."/>
            <person name="Westerberg I."/>
            <person name="Brannstrom I.O."/>
            <person name="Guillou S."/>
            <person name="Cros-Aarteil S."/>
            <person name="Calhoun S."/>
            <person name="Kuo A."/>
            <person name="Mondo S."/>
            <person name="Pangilinan J."/>
            <person name="Riley R."/>
            <person name="LaButti K."/>
            <person name="Andreopoulos B."/>
            <person name="Lipzen A."/>
            <person name="Chen C."/>
            <person name="Yanf M."/>
            <person name="Daum C."/>
            <person name="Ng V."/>
            <person name="Clum A."/>
            <person name="Steindorff A."/>
            <person name="Ohm R."/>
            <person name="Martin F."/>
            <person name="Silar P."/>
            <person name="Natvig D."/>
            <person name="Lalanne C."/>
            <person name="Gautier V."/>
            <person name="Ament-velasquez S.L."/>
            <person name="Kruys A."/>
            <person name="Hutchinson M.I."/>
            <person name="Powell A.J."/>
            <person name="Barry K."/>
            <person name="Miller A.N."/>
            <person name="Grigoriev I.V."/>
            <person name="Debuchy R."/>
            <person name="Gladieux P."/>
            <person name="Thoren M.H."/>
            <person name="Johannesson H."/>
        </authorList>
    </citation>
    <scope>NUCLEOTIDE SEQUENCE</scope>
    <source>
        <strain evidence="3">CBS 232.78</strain>
    </source>
</reference>
<accession>A0AAE0KJ79</accession>
<dbReference type="Proteomes" id="UP001285441">
    <property type="component" value="Unassembled WGS sequence"/>
</dbReference>
<dbReference type="Pfam" id="PF08240">
    <property type="entry name" value="ADH_N"/>
    <property type="match status" value="1"/>
</dbReference>
<dbReference type="AlphaFoldDB" id="A0AAE0KJ79"/>
<evidence type="ECO:0000313" key="3">
    <source>
        <dbReference type="EMBL" id="KAK3377646.1"/>
    </source>
</evidence>
<dbReference type="InterPro" id="IPR011032">
    <property type="entry name" value="GroES-like_sf"/>
</dbReference>